<dbReference type="InterPro" id="IPR038607">
    <property type="entry name" value="PhoD-like_sf"/>
</dbReference>
<organism evidence="2">
    <name type="scientific">marine metagenome</name>
    <dbReference type="NCBI Taxonomy" id="408172"/>
    <lineage>
        <taxon>unclassified sequences</taxon>
        <taxon>metagenomes</taxon>
        <taxon>ecological metagenomes</taxon>
    </lineage>
</organism>
<dbReference type="CDD" id="cd07389">
    <property type="entry name" value="MPP_PhoD"/>
    <property type="match status" value="1"/>
</dbReference>
<evidence type="ECO:0000313" key="2">
    <source>
        <dbReference type="EMBL" id="SVC00322.1"/>
    </source>
</evidence>
<accession>A0A382IM39</accession>
<proteinExistence type="predicted"/>
<dbReference type="AlphaFoldDB" id="A0A382IM39"/>
<dbReference type="PANTHER" id="PTHR33987">
    <property type="entry name" value="CALCINEURIN-LIKE METALLO-PHOSPHOESTERASE SUPERFAMILY PROTEIN"/>
    <property type="match status" value="1"/>
</dbReference>
<feature type="domain" description="PhoD-like phosphatase metallophosphatase" evidence="1">
    <location>
        <begin position="44"/>
        <end position="268"/>
    </location>
</feature>
<gene>
    <name evidence="2" type="ORF">METZ01_LOCUS253176</name>
</gene>
<dbReference type="InterPro" id="IPR029052">
    <property type="entry name" value="Metallo-depent_PP-like"/>
</dbReference>
<reference evidence="2" key="1">
    <citation type="submission" date="2018-05" db="EMBL/GenBank/DDBJ databases">
        <authorList>
            <person name="Lanie J.A."/>
            <person name="Ng W.-L."/>
            <person name="Kazmierczak K.M."/>
            <person name="Andrzejewski T.M."/>
            <person name="Davidsen T.M."/>
            <person name="Wayne K.J."/>
            <person name="Tettelin H."/>
            <person name="Glass J.I."/>
            <person name="Rusch D."/>
            <person name="Podicherti R."/>
            <person name="Tsui H.-C.T."/>
            <person name="Winkler M.E."/>
        </authorList>
    </citation>
    <scope>NUCLEOTIDE SEQUENCE</scope>
</reference>
<dbReference type="PANTHER" id="PTHR33987:SF1">
    <property type="entry name" value="CALCINEURIN-LIKE METALLO-PHOSPHOESTERASE SUPERFAMILY PROTEIN"/>
    <property type="match status" value="1"/>
</dbReference>
<sequence>MNRFDSSALGLIATLLLSATLSQAEKTLEVIAFGSCLQEKRPQPIWESVIAAKPDLFVLLGDNIYGDTRDMAKLKAKWHVFEEKPGFRKLRENCRILGIWDDHDYGENDAGIEYPKKIESQQIFLDFLGEPKDSIRRKTPGTYDAVTIGPKGKRVQFILLDTRYFRTALKRAPKREKGKGPYGPDESDKAEVLGETQWRWLEKTLREPAEVRIIASSIQVVSTTHGWETWGNFPKERGRFLELLKKTKANGVIILSGDRHSAEISKLNGALPYPIFDVTSSAMNQTQKPGKEENPHRVSDRYFRENFGVLKINWSKPKTRVTMEIRDLVGKVVRTAQVDLP</sequence>
<dbReference type="SUPFAM" id="SSF56300">
    <property type="entry name" value="Metallo-dependent phosphatases"/>
    <property type="match status" value="1"/>
</dbReference>
<protein>
    <recommendedName>
        <fullName evidence="1">PhoD-like phosphatase metallophosphatase domain-containing protein</fullName>
    </recommendedName>
</protein>
<dbReference type="Pfam" id="PF09423">
    <property type="entry name" value="PhoD"/>
    <property type="match status" value="1"/>
</dbReference>
<name>A0A382IM39_9ZZZZ</name>
<evidence type="ECO:0000259" key="1">
    <source>
        <dbReference type="Pfam" id="PF09423"/>
    </source>
</evidence>
<dbReference type="EMBL" id="UINC01068049">
    <property type="protein sequence ID" value="SVC00322.1"/>
    <property type="molecule type" value="Genomic_DNA"/>
</dbReference>
<dbReference type="Gene3D" id="3.60.21.70">
    <property type="entry name" value="PhoD-like phosphatase"/>
    <property type="match status" value="1"/>
</dbReference>
<dbReference type="InterPro" id="IPR018946">
    <property type="entry name" value="PhoD-like_MPP"/>
</dbReference>